<dbReference type="AlphaFoldDB" id="A0A846ZIK3"/>
<dbReference type="InterPro" id="IPR046826">
    <property type="entry name" value="PDH_N"/>
</dbReference>
<gene>
    <name evidence="5" type="ORF">HF966_06590</name>
</gene>
<dbReference type="Gene3D" id="3.40.50.720">
    <property type="entry name" value="NAD(P)-binding Rossmann-like Domain"/>
    <property type="match status" value="1"/>
</dbReference>
<dbReference type="SUPFAM" id="SSF51735">
    <property type="entry name" value="NAD(P)-binding Rossmann-fold domains"/>
    <property type="match status" value="1"/>
</dbReference>
<dbReference type="RefSeq" id="WP_168677280.1">
    <property type="nucleotide sequence ID" value="NZ_BPKV01000006.1"/>
</dbReference>
<sequence length="279" mass="29603">MKIVIQGLGEMGASLAQCLNAQPEHHVIGVDQDPETLKRALDQGIVAETAGQLTAVAPQADVIILATPVSGIIQAIHTLAAAPLKPDVIITDTGSTKRDILTEVDRHLGYVAFIGGHAMAGTHLSGVTAANSQLYQQAPYFLIPNEKGRAVLPKLQALFAPLAANFTTIDVTTHDRLMAMISDVPHIAAFALMNAAVKQLGDASEFGQYVAGGFKDTTRIAASDPKLWTDVLMSNQAAVIASNQQLIAELTAFNQALATQNTDQLLRLIQSAQKARQNL</sequence>
<comment type="pathway">
    <text evidence="3">Amino-acid biosynthesis.</text>
</comment>
<dbReference type="SUPFAM" id="SSF48179">
    <property type="entry name" value="6-phosphogluconate dehydrogenase C-terminal domain-like"/>
    <property type="match status" value="1"/>
</dbReference>
<evidence type="ECO:0000256" key="2">
    <source>
        <dbReference type="ARBA" id="ARBA00023002"/>
    </source>
</evidence>
<evidence type="ECO:0000256" key="3">
    <source>
        <dbReference type="ARBA" id="ARBA00029440"/>
    </source>
</evidence>
<dbReference type="GO" id="GO:0008977">
    <property type="term" value="F:prephenate dehydrogenase (NAD+) activity"/>
    <property type="evidence" value="ECO:0007669"/>
    <property type="project" value="InterPro"/>
</dbReference>
<accession>A0A846ZIK3</accession>
<feature type="domain" description="Prephenate/arogenate dehydrogenase" evidence="4">
    <location>
        <begin position="1"/>
        <end position="279"/>
    </location>
</feature>
<evidence type="ECO:0000313" key="5">
    <source>
        <dbReference type="EMBL" id="NKZ18843.1"/>
    </source>
</evidence>
<dbReference type="GO" id="GO:0006571">
    <property type="term" value="P:tyrosine biosynthetic process"/>
    <property type="evidence" value="ECO:0007669"/>
    <property type="project" value="InterPro"/>
</dbReference>
<dbReference type="Pfam" id="PF02153">
    <property type="entry name" value="PDH_N"/>
    <property type="match status" value="1"/>
</dbReference>
<evidence type="ECO:0000313" key="6">
    <source>
        <dbReference type="Proteomes" id="UP000590460"/>
    </source>
</evidence>
<dbReference type="EMBL" id="JAAXPO010000006">
    <property type="protein sequence ID" value="NKZ18843.1"/>
    <property type="molecule type" value="Genomic_DNA"/>
</dbReference>
<dbReference type="PANTHER" id="PTHR21363:SF0">
    <property type="entry name" value="PREPHENATE DEHYDROGENASE [NADP(+)]"/>
    <property type="match status" value="1"/>
</dbReference>
<dbReference type="PROSITE" id="PS51176">
    <property type="entry name" value="PDH_ADH"/>
    <property type="match status" value="1"/>
</dbReference>
<dbReference type="GO" id="GO:0004665">
    <property type="term" value="F:prephenate dehydrogenase (NADP+) activity"/>
    <property type="evidence" value="ECO:0007669"/>
    <property type="project" value="InterPro"/>
</dbReference>
<dbReference type="InterPro" id="IPR036291">
    <property type="entry name" value="NAD(P)-bd_dom_sf"/>
</dbReference>
<evidence type="ECO:0000256" key="1">
    <source>
        <dbReference type="ARBA" id="ARBA00007964"/>
    </source>
</evidence>
<comment type="similarity">
    <text evidence="1">Belongs to the prephenate/arogenate dehydrogenase family.</text>
</comment>
<dbReference type="InterPro" id="IPR046825">
    <property type="entry name" value="PDH_C"/>
</dbReference>
<dbReference type="GO" id="GO:0070403">
    <property type="term" value="F:NAD+ binding"/>
    <property type="evidence" value="ECO:0007669"/>
    <property type="project" value="InterPro"/>
</dbReference>
<name>A0A846ZIK3_9LACO</name>
<dbReference type="FunFam" id="3.40.50.720:FF:000208">
    <property type="entry name" value="Prephenate dehydrogenase"/>
    <property type="match status" value="1"/>
</dbReference>
<protein>
    <submittedName>
        <fullName evidence="5">Prephenate dehydrogenase/arogenate dehydrogenase family protein</fullName>
    </submittedName>
</protein>
<dbReference type="Pfam" id="PF20463">
    <property type="entry name" value="PDH_C"/>
    <property type="match status" value="1"/>
</dbReference>
<reference evidence="5 6" key="1">
    <citation type="submission" date="2020-04" db="EMBL/GenBank/DDBJ databases">
        <title>MicrobeNet Type strains.</title>
        <authorList>
            <person name="Nicholson A.C."/>
        </authorList>
    </citation>
    <scope>NUCLEOTIDE SEQUENCE [LARGE SCALE GENOMIC DNA]</scope>
    <source>
        <strain evidence="5 6">CCUG 54536</strain>
    </source>
</reference>
<proteinExistence type="inferred from homology"/>
<dbReference type="PANTHER" id="PTHR21363">
    <property type="entry name" value="PREPHENATE DEHYDROGENASE"/>
    <property type="match status" value="1"/>
</dbReference>
<dbReference type="Proteomes" id="UP000590460">
    <property type="component" value="Unassembled WGS sequence"/>
</dbReference>
<keyword evidence="2" id="KW-0560">Oxidoreductase</keyword>
<comment type="caution">
    <text evidence="5">The sequence shown here is derived from an EMBL/GenBank/DDBJ whole genome shotgun (WGS) entry which is preliminary data.</text>
</comment>
<dbReference type="InterPro" id="IPR003099">
    <property type="entry name" value="Prephen_DH"/>
</dbReference>
<dbReference type="InterPro" id="IPR050812">
    <property type="entry name" value="Preph/Arog_dehydrog"/>
</dbReference>
<dbReference type="InterPro" id="IPR008927">
    <property type="entry name" value="6-PGluconate_DH-like_C_sf"/>
</dbReference>
<organism evidence="5 6">
    <name type="scientific">Leuconostoc holzapfelii</name>
    <dbReference type="NCBI Taxonomy" id="434464"/>
    <lineage>
        <taxon>Bacteria</taxon>
        <taxon>Bacillati</taxon>
        <taxon>Bacillota</taxon>
        <taxon>Bacilli</taxon>
        <taxon>Lactobacillales</taxon>
        <taxon>Lactobacillaceae</taxon>
        <taxon>Leuconostoc</taxon>
    </lineage>
</organism>
<evidence type="ECO:0000259" key="4">
    <source>
        <dbReference type="PROSITE" id="PS51176"/>
    </source>
</evidence>
<dbReference type="Gene3D" id="1.10.3660.10">
    <property type="entry name" value="6-phosphogluconate dehydrogenase C-terminal like domain"/>
    <property type="match status" value="1"/>
</dbReference>